<keyword evidence="8" id="KW-1185">Reference proteome</keyword>
<dbReference type="InterPro" id="IPR051313">
    <property type="entry name" value="Bact_iron-sidero_bind"/>
</dbReference>
<evidence type="ECO:0000256" key="5">
    <source>
        <dbReference type="SAM" id="MobiDB-lite"/>
    </source>
</evidence>
<dbReference type="OrthoDB" id="7941913at2"/>
<dbReference type="EMBL" id="VFQC01000001">
    <property type="protein sequence ID" value="TQN31426.1"/>
    <property type="molecule type" value="Genomic_DNA"/>
</dbReference>
<reference evidence="7 8" key="1">
    <citation type="submission" date="2019-06" db="EMBL/GenBank/DDBJ databases">
        <title>Sequencing the genomes of 1000 actinobacteria strains.</title>
        <authorList>
            <person name="Klenk H.-P."/>
        </authorList>
    </citation>
    <scope>NUCLEOTIDE SEQUENCE [LARGE SCALE GENOMIC DNA]</scope>
    <source>
        <strain evidence="7 8">DSM 45015</strain>
    </source>
</reference>
<evidence type="ECO:0000259" key="6">
    <source>
        <dbReference type="PROSITE" id="PS50983"/>
    </source>
</evidence>
<evidence type="ECO:0000256" key="4">
    <source>
        <dbReference type="ARBA" id="ARBA00022729"/>
    </source>
</evidence>
<protein>
    <submittedName>
        <fullName evidence="7">Iron complex transport system substrate-binding protein</fullName>
    </submittedName>
</protein>
<dbReference type="Proteomes" id="UP000317422">
    <property type="component" value="Unassembled WGS sequence"/>
</dbReference>
<evidence type="ECO:0000256" key="1">
    <source>
        <dbReference type="ARBA" id="ARBA00004196"/>
    </source>
</evidence>
<evidence type="ECO:0000313" key="7">
    <source>
        <dbReference type="EMBL" id="TQN31426.1"/>
    </source>
</evidence>
<dbReference type="PROSITE" id="PS50983">
    <property type="entry name" value="FE_B12_PBP"/>
    <property type="match status" value="1"/>
</dbReference>
<feature type="domain" description="Fe/B12 periplasmic-binding" evidence="6">
    <location>
        <begin position="62"/>
        <end position="338"/>
    </location>
</feature>
<keyword evidence="4" id="KW-0732">Signal</keyword>
<dbReference type="InterPro" id="IPR002491">
    <property type="entry name" value="ABC_transptr_periplasmic_BD"/>
</dbReference>
<dbReference type="Pfam" id="PF01497">
    <property type="entry name" value="Peripla_BP_2"/>
    <property type="match status" value="1"/>
</dbReference>
<dbReference type="GO" id="GO:0030288">
    <property type="term" value="C:outer membrane-bounded periplasmic space"/>
    <property type="evidence" value="ECO:0007669"/>
    <property type="project" value="TreeGrafter"/>
</dbReference>
<dbReference type="PANTHER" id="PTHR30532:SF24">
    <property type="entry name" value="FERRIC ENTEROBACTIN-BINDING PERIPLASMIC PROTEIN FEPB"/>
    <property type="match status" value="1"/>
</dbReference>
<proteinExistence type="inferred from homology"/>
<dbReference type="AlphaFoldDB" id="A0A543NHU9"/>
<dbReference type="PANTHER" id="PTHR30532">
    <property type="entry name" value="IRON III DICITRATE-BINDING PERIPLASMIC PROTEIN"/>
    <property type="match status" value="1"/>
</dbReference>
<comment type="similarity">
    <text evidence="2">Belongs to the bacterial solute-binding protein 8 family.</text>
</comment>
<evidence type="ECO:0000256" key="2">
    <source>
        <dbReference type="ARBA" id="ARBA00008814"/>
    </source>
</evidence>
<dbReference type="PROSITE" id="PS51318">
    <property type="entry name" value="TAT"/>
    <property type="match status" value="1"/>
</dbReference>
<feature type="region of interest" description="Disordered" evidence="5">
    <location>
        <begin position="33"/>
        <end position="54"/>
    </location>
</feature>
<dbReference type="PROSITE" id="PS51257">
    <property type="entry name" value="PROKAR_LIPOPROTEIN"/>
    <property type="match status" value="1"/>
</dbReference>
<dbReference type="RefSeq" id="WP_141922762.1">
    <property type="nucleotide sequence ID" value="NZ_VFQC01000001.1"/>
</dbReference>
<evidence type="ECO:0000256" key="3">
    <source>
        <dbReference type="ARBA" id="ARBA00022448"/>
    </source>
</evidence>
<evidence type="ECO:0000313" key="8">
    <source>
        <dbReference type="Proteomes" id="UP000317422"/>
    </source>
</evidence>
<dbReference type="GO" id="GO:1901678">
    <property type="term" value="P:iron coordination entity transport"/>
    <property type="evidence" value="ECO:0007669"/>
    <property type="project" value="UniProtKB-ARBA"/>
</dbReference>
<accession>A0A543NHU9</accession>
<comment type="caution">
    <text evidence="7">The sequence shown here is derived from an EMBL/GenBank/DDBJ whole genome shotgun (WGS) entry which is preliminary data.</text>
</comment>
<dbReference type="SUPFAM" id="SSF53807">
    <property type="entry name" value="Helical backbone' metal receptor"/>
    <property type="match status" value="1"/>
</dbReference>
<comment type="subcellular location">
    <subcellularLocation>
        <location evidence="1">Cell envelope</location>
    </subcellularLocation>
</comment>
<gene>
    <name evidence="7" type="ORF">FHX37_1329</name>
</gene>
<organism evidence="7 8">
    <name type="scientific">Haloactinospora alba</name>
    <dbReference type="NCBI Taxonomy" id="405555"/>
    <lineage>
        <taxon>Bacteria</taxon>
        <taxon>Bacillati</taxon>
        <taxon>Actinomycetota</taxon>
        <taxon>Actinomycetes</taxon>
        <taxon>Streptosporangiales</taxon>
        <taxon>Nocardiopsidaceae</taxon>
        <taxon>Haloactinospora</taxon>
    </lineage>
</organism>
<dbReference type="InterPro" id="IPR006311">
    <property type="entry name" value="TAT_signal"/>
</dbReference>
<sequence>MPHGRAPELSRKGFLALGGTLALSGLAAACASPEASESEGGTGSWKFTDDRGETVSTNTVPTTITAFVGTAAVLHDYGVECAAVFGPTKSEDGSPDVQAGDLDVDGVTVLGNAWGEFNIEEYAALEPDLLVSSMYEDDQLWYVPQESADEILGLAPSIGLNVAGVSLPEPLERHAELAEALGADMESAAVTEAKDRFDAAVESLRKAATDNPDTTVLAASGSADLFYASAPDPSADLRYFHELGVNLVVPDNLDEDGFFESLSWENADKYDADIIMLDNRSTALQPDDLTDKPMWNELPAVGADQVIPWVSEPRFSYAGCAPLLESLAQALNDADKVT</sequence>
<dbReference type="Gene3D" id="3.40.50.1980">
    <property type="entry name" value="Nitrogenase molybdenum iron protein domain"/>
    <property type="match status" value="2"/>
</dbReference>
<keyword evidence="3" id="KW-0813">Transport</keyword>
<name>A0A543NHU9_9ACTN</name>